<dbReference type="EMBL" id="MKGI01000075">
    <property type="protein sequence ID" value="OEL10722.1"/>
    <property type="molecule type" value="Genomic_DNA"/>
</dbReference>
<accession>A0A1E5UCV6</accession>
<proteinExistence type="predicted"/>
<dbReference type="Proteomes" id="UP000095601">
    <property type="component" value="Unassembled WGS sequence"/>
</dbReference>
<sequence length="105" mass="11700">MKNLVLFIALLSFTFGFSQEKKKQVVEVACGQCQFKMKDKKGCDLAVRIDGKSYFVEGTKIDEHGDAHADDGFCNAIKKAEVIGEVKDGKFVVSYFKLLPNSTKK</sequence>
<dbReference type="Pfam" id="PF19897">
    <property type="entry name" value="DUF6370"/>
    <property type="match status" value="1"/>
</dbReference>
<dbReference type="GO" id="GO:0004812">
    <property type="term" value="F:aminoacyl-tRNA ligase activity"/>
    <property type="evidence" value="ECO:0007669"/>
    <property type="project" value="UniProtKB-KW"/>
</dbReference>
<evidence type="ECO:0000313" key="2">
    <source>
        <dbReference type="Proteomes" id="UP000095601"/>
    </source>
</evidence>
<name>A0A1E5UCV6_9FLAO</name>
<dbReference type="InterPro" id="IPR045950">
    <property type="entry name" value="DUF6370"/>
</dbReference>
<keyword evidence="1" id="KW-0436">Ligase</keyword>
<dbReference type="OrthoDB" id="676338at2"/>
<keyword evidence="1" id="KW-0030">Aminoacyl-tRNA synthetase</keyword>
<dbReference type="AlphaFoldDB" id="A0A1E5UCV6"/>
<dbReference type="STRING" id="237258.SAMN04489756_11286"/>
<gene>
    <name evidence="1" type="ORF">BHF72_0272</name>
</gene>
<dbReference type="RefSeq" id="WP_069799593.1">
    <property type="nucleotide sequence ID" value="NZ_CP034157.1"/>
</dbReference>
<keyword evidence="2" id="KW-1185">Reference proteome</keyword>
<reference evidence="1 2" key="1">
    <citation type="submission" date="2016-09" db="EMBL/GenBank/DDBJ databases">
        <authorList>
            <person name="Capua I."/>
            <person name="De Benedictis P."/>
            <person name="Joannis T."/>
            <person name="Lombin L.H."/>
            <person name="Cattoli G."/>
        </authorList>
    </citation>
    <scope>NUCLEOTIDE SEQUENCE [LARGE SCALE GENOMIC DNA]</scope>
    <source>
        <strain evidence="1 2">NRS-1</strain>
    </source>
</reference>
<protein>
    <submittedName>
        <fullName evidence="1">Putative glutaminyl-tRNA synthetase</fullName>
    </submittedName>
</protein>
<evidence type="ECO:0000313" key="1">
    <source>
        <dbReference type="EMBL" id="OEL10722.1"/>
    </source>
</evidence>
<organism evidence="1 2">
    <name type="scientific">Cloacibacterium normanense</name>
    <dbReference type="NCBI Taxonomy" id="237258"/>
    <lineage>
        <taxon>Bacteria</taxon>
        <taxon>Pseudomonadati</taxon>
        <taxon>Bacteroidota</taxon>
        <taxon>Flavobacteriia</taxon>
        <taxon>Flavobacteriales</taxon>
        <taxon>Weeksellaceae</taxon>
    </lineage>
</organism>
<dbReference type="PATRIC" id="fig|237258.4.peg.457"/>
<dbReference type="KEGG" id="cnr:EB819_00945"/>
<comment type="caution">
    <text evidence="1">The sequence shown here is derived from an EMBL/GenBank/DDBJ whole genome shotgun (WGS) entry which is preliminary data.</text>
</comment>